<protein>
    <recommendedName>
        <fullName evidence="4">Serine/threonine protein kinase</fullName>
    </recommendedName>
</protein>
<evidence type="ECO:0000313" key="2">
    <source>
        <dbReference type="EMBL" id="KYC36308.1"/>
    </source>
</evidence>
<dbReference type="Proteomes" id="UP000076925">
    <property type="component" value="Unassembled WGS sequence"/>
</dbReference>
<reference evidence="2 3" key="1">
    <citation type="journal article" date="2013" name="Genome Biol. Evol.">
        <title>Genomes of Stigonematalean cyanobacteria (subsection V) and the evolution of oxygenic photosynthesis from prokaryotes to plastids.</title>
        <authorList>
            <person name="Dagan T."/>
            <person name="Roettger M."/>
            <person name="Stucken K."/>
            <person name="Landan G."/>
            <person name="Koch R."/>
            <person name="Major P."/>
            <person name="Gould S.B."/>
            <person name="Goremykin V.V."/>
            <person name="Rippka R."/>
            <person name="Tandeau de Marsac N."/>
            <person name="Gugger M."/>
            <person name="Lockhart P.J."/>
            <person name="Allen J.F."/>
            <person name="Brune I."/>
            <person name="Maus I."/>
            <person name="Puhler A."/>
            <person name="Martin W.F."/>
        </authorList>
    </citation>
    <scope>NUCLEOTIDE SEQUENCE [LARGE SCALE GENOMIC DNA]</scope>
    <source>
        <strain evidence="2 3">PCC 7110</strain>
    </source>
</reference>
<proteinExistence type="predicted"/>
<dbReference type="InterPro" id="IPR027417">
    <property type="entry name" value="P-loop_NTPase"/>
</dbReference>
<evidence type="ECO:0008006" key="4">
    <source>
        <dbReference type="Google" id="ProtNLM"/>
    </source>
</evidence>
<dbReference type="Gene3D" id="3.40.50.300">
    <property type="entry name" value="P-loop containing nucleotide triphosphate hydrolases"/>
    <property type="match status" value="1"/>
</dbReference>
<comment type="caution">
    <text evidence="2">The sequence shown here is derived from an EMBL/GenBank/DDBJ whole genome shotgun (WGS) entry which is preliminary data.</text>
</comment>
<organism evidence="2 3">
    <name type="scientific">Scytonema hofmannii PCC 7110</name>
    <dbReference type="NCBI Taxonomy" id="128403"/>
    <lineage>
        <taxon>Bacteria</taxon>
        <taxon>Bacillati</taxon>
        <taxon>Cyanobacteriota</taxon>
        <taxon>Cyanophyceae</taxon>
        <taxon>Nostocales</taxon>
        <taxon>Scytonemataceae</taxon>
        <taxon>Scytonema</taxon>
    </lineage>
</organism>
<dbReference type="AlphaFoldDB" id="A0A139WV41"/>
<dbReference type="EMBL" id="ANNX02000047">
    <property type="protein sequence ID" value="KYC36308.1"/>
    <property type="molecule type" value="Genomic_DNA"/>
</dbReference>
<dbReference type="OrthoDB" id="580957at2"/>
<feature type="region of interest" description="Disordered" evidence="1">
    <location>
        <begin position="432"/>
        <end position="452"/>
    </location>
</feature>
<dbReference type="RefSeq" id="WP_017743033.1">
    <property type="nucleotide sequence ID" value="NZ_KQ976354.1"/>
</dbReference>
<dbReference type="Pfam" id="PF14516">
    <property type="entry name" value="AAA_35"/>
    <property type="match status" value="1"/>
</dbReference>
<sequence length="452" mass="52594">MAAQTSNFYQVGASLPIDAPSYVKRLADEEFYQKLKAGKFCYVLNSRQMGKSSLRVRTMQKLQASGTVCAAIDLTGIGKHKVTMEQWYGGIVYALVESCQLEDKFDFDWQTWWQKQQEVLSPVQCLSLFIQKVLLEKIEQQIVIFVDEIDRVLSQDFSLDDFFALIRFFQNQRVDHPTFERLTFALLGVATPSDLITDKTQTPFKIGEGIELHGFQPHEVEPLVRGLHLRFSNPQAVMQEILDWTEGQPFLTQKLCQFMVEESTKENPRTVEQVVKSRIIENWESQDDPEHLRTIRDRILRDEQRASYLLELYQQIQKHEGLATNNGTEITELQLSGLVVKRLDNLKVYNRIYQEVFNQNWIERQLRNLRPYSENFRFWVASGGTDESRLLGGKALQDALEWAKDKSLSYQDMQFLSASQAKETEEEIAIKEKEAQLERERKDREAAEKRLS</sequence>
<dbReference type="STRING" id="128403.WA1_42050"/>
<keyword evidence="3" id="KW-1185">Reference proteome</keyword>
<accession>A0A139WV41</accession>
<dbReference type="SUPFAM" id="SSF52540">
    <property type="entry name" value="P-loop containing nucleoside triphosphate hydrolases"/>
    <property type="match status" value="1"/>
</dbReference>
<name>A0A139WV41_9CYAN</name>
<evidence type="ECO:0000256" key="1">
    <source>
        <dbReference type="SAM" id="MobiDB-lite"/>
    </source>
</evidence>
<gene>
    <name evidence="2" type="ORF">WA1_42050</name>
</gene>
<evidence type="ECO:0000313" key="3">
    <source>
        <dbReference type="Proteomes" id="UP000076925"/>
    </source>
</evidence>